<keyword evidence="2" id="KW-1185">Reference proteome</keyword>
<dbReference type="Pfam" id="PF03567">
    <property type="entry name" value="Sulfotransfer_2"/>
    <property type="match status" value="1"/>
</dbReference>
<evidence type="ECO:0000313" key="1">
    <source>
        <dbReference type="EMBL" id="REC57709.1"/>
    </source>
</evidence>
<dbReference type="GO" id="GO:0016020">
    <property type="term" value="C:membrane"/>
    <property type="evidence" value="ECO:0007669"/>
    <property type="project" value="InterPro"/>
</dbReference>
<dbReference type="EMBL" id="QOHR01000005">
    <property type="protein sequence ID" value="REC57709.1"/>
    <property type="molecule type" value="Genomic_DNA"/>
</dbReference>
<dbReference type="InterPro" id="IPR005331">
    <property type="entry name" value="Sulfotransferase"/>
</dbReference>
<evidence type="ECO:0000313" key="2">
    <source>
        <dbReference type="Proteomes" id="UP000257131"/>
    </source>
</evidence>
<organism evidence="1 2">
    <name type="scientific">Rhodosalinus sediminis</name>
    <dbReference type="NCBI Taxonomy" id="1940533"/>
    <lineage>
        <taxon>Bacteria</taxon>
        <taxon>Pseudomonadati</taxon>
        <taxon>Pseudomonadota</taxon>
        <taxon>Alphaproteobacteria</taxon>
        <taxon>Rhodobacterales</taxon>
        <taxon>Paracoccaceae</taxon>
        <taxon>Rhodosalinus</taxon>
    </lineage>
</organism>
<evidence type="ECO:0008006" key="3">
    <source>
        <dbReference type="Google" id="ProtNLM"/>
    </source>
</evidence>
<dbReference type="InterPro" id="IPR027417">
    <property type="entry name" value="P-loop_NTPase"/>
</dbReference>
<dbReference type="GO" id="GO:0008146">
    <property type="term" value="F:sulfotransferase activity"/>
    <property type="evidence" value="ECO:0007669"/>
    <property type="project" value="InterPro"/>
</dbReference>
<dbReference type="SUPFAM" id="SSF52540">
    <property type="entry name" value="P-loop containing nucleoside triphosphate hydrolases"/>
    <property type="match status" value="1"/>
</dbReference>
<accession>A0A3D9BW34</accession>
<dbReference type="OrthoDB" id="1407035at2"/>
<reference evidence="1 2" key="1">
    <citation type="journal article" date="2017" name="Int. J. Syst. Evol. Microbiol.">
        <title>Rhodosalinus sediminis gen. nov., sp. nov., isolated from marine saltern.</title>
        <authorList>
            <person name="Guo L.Y."/>
            <person name="Ling S.K."/>
            <person name="Li C.M."/>
            <person name="Chen G.J."/>
            <person name="Du Z.J."/>
        </authorList>
    </citation>
    <scope>NUCLEOTIDE SEQUENCE [LARGE SCALE GENOMIC DNA]</scope>
    <source>
        <strain evidence="1 2">WDN1C137</strain>
    </source>
</reference>
<proteinExistence type="predicted"/>
<name>A0A3D9BW34_9RHOB</name>
<comment type="caution">
    <text evidence="1">The sequence shown here is derived from an EMBL/GenBank/DDBJ whole genome shotgun (WGS) entry which is preliminary data.</text>
</comment>
<protein>
    <recommendedName>
        <fullName evidence="3">Sulfotransferase</fullName>
    </recommendedName>
</protein>
<gene>
    <name evidence="1" type="ORF">DRV84_05925</name>
</gene>
<dbReference type="RefSeq" id="WP_115978964.1">
    <property type="nucleotide sequence ID" value="NZ_QOHR01000005.1"/>
</dbReference>
<dbReference type="AlphaFoldDB" id="A0A3D9BW34"/>
<sequence length="226" mass="26700">MILCPDYKIALIHIYKTGGSSLTRILSEFTQDGLRGPGTPTFQGDGWQATWHFKGMQHAKFCEIENKVSAIVDRDWSYIVVCRDPYDWFASVFYEFYYTDRSWLKGSNFLFGRYSKNRSFEDFIDFYNDFKAGYPNFWGFSTQLSFVRGIPLDQLKVIKFEHYEVNARSVLEQLGIPVPGMYHELQKGTEKRDFTSFIKQHPKFIKFVAEIFEEDFAFFDYTMESF</sequence>
<dbReference type="Gene3D" id="3.40.50.300">
    <property type="entry name" value="P-loop containing nucleotide triphosphate hydrolases"/>
    <property type="match status" value="1"/>
</dbReference>
<dbReference type="Proteomes" id="UP000257131">
    <property type="component" value="Unassembled WGS sequence"/>
</dbReference>